<feature type="domain" description="WYL" evidence="5">
    <location>
        <begin position="140"/>
        <end position="204"/>
    </location>
</feature>
<dbReference type="Pfam" id="PF08279">
    <property type="entry name" value="HTH_11"/>
    <property type="match status" value="1"/>
</dbReference>
<dbReference type="GO" id="GO:0003677">
    <property type="term" value="F:DNA binding"/>
    <property type="evidence" value="ECO:0007669"/>
    <property type="project" value="UniProtKB-KW"/>
</dbReference>
<gene>
    <name evidence="6" type="ORF">GIY23_15475</name>
</gene>
<dbReference type="SUPFAM" id="SSF46785">
    <property type="entry name" value="Winged helix' DNA-binding domain"/>
    <property type="match status" value="1"/>
</dbReference>
<feature type="domain" description="Helix-turn-helix type 11" evidence="4">
    <location>
        <begin position="7"/>
        <end position="62"/>
    </location>
</feature>
<organism evidence="6 7">
    <name type="scientific">Allosaccharopolyspora coralli</name>
    <dbReference type="NCBI Taxonomy" id="2665642"/>
    <lineage>
        <taxon>Bacteria</taxon>
        <taxon>Bacillati</taxon>
        <taxon>Actinomycetota</taxon>
        <taxon>Actinomycetes</taxon>
        <taxon>Pseudonocardiales</taxon>
        <taxon>Pseudonocardiaceae</taxon>
        <taxon>Allosaccharopolyspora</taxon>
    </lineage>
</organism>
<dbReference type="Proteomes" id="UP000371041">
    <property type="component" value="Chromosome"/>
</dbReference>
<keyword evidence="7" id="KW-1185">Reference proteome</keyword>
<dbReference type="PROSITE" id="PS00894">
    <property type="entry name" value="HTH_DEOR_1"/>
    <property type="match status" value="1"/>
</dbReference>
<accession>A0A5Q3Q846</accession>
<reference evidence="7" key="1">
    <citation type="submission" date="2019-11" db="EMBL/GenBank/DDBJ databases">
        <title>The complete genome sequence of Saccharopolyspora sp. E2A.</title>
        <authorList>
            <person name="Zhang G."/>
        </authorList>
    </citation>
    <scope>NUCLEOTIDE SEQUENCE [LARGE SCALE GENOMIC DNA]</scope>
    <source>
        <strain evidence="7">E2A</strain>
    </source>
</reference>
<evidence type="ECO:0000256" key="3">
    <source>
        <dbReference type="ARBA" id="ARBA00023163"/>
    </source>
</evidence>
<evidence type="ECO:0000256" key="2">
    <source>
        <dbReference type="ARBA" id="ARBA00023125"/>
    </source>
</evidence>
<evidence type="ECO:0000256" key="1">
    <source>
        <dbReference type="ARBA" id="ARBA00023015"/>
    </source>
</evidence>
<protein>
    <submittedName>
        <fullName evidence="6">WYL domain-containing protein</fullName>
    </submittedName>
</protein>
<keyword evidence="3" id="KW-0804">Transcription</keyword>
<dbReference type="InterPro" id="IPR018356">
    <property type="entry name" value="Tscrpt_reg_HTH_DeoR_CS"/>
</dbReference>
<dbReference type="RefSeq" id="WP_154077309.1">
    <property type="nucleotide sequence ID" value="NZ_CP045929.1"/>
</dbReference>
<name>A0A5Q3Q846_9PSEU</name>
<sequence>MGDTASRLLHLLSLLQARQHWSGAALACRLDVTTRTVRADVERLRSLGYDIDATPGSNGGYRLRAGTRMPPLLLDDDEAVAVAVGLRTAAASGVDGVGDHAMRAVAKLEQLLPSRLRHRLSTVTAVAETVPAERDPVACDVLAAVATACHRNEQLRLDYCDRQQESTRRQVEPHRLIHVGGRWYLVAYDLDRADWRSFRLDRISPKTPTGPRFVPRELPGPDLATFVTRGRMQALWNYRARVTVHAPAETVAGRIPTGIWTVQPLDAHASQLDAGAHTAELLAAYLGALGLDFSIDPEQAPELAEAAATLARRYAAAAPRTP</sequence>
<evidence type="ECO:0000313" key="6">
    <source>
        <dbReference type="EMBL" id="QGK70728.1"/>
    </source>
</evidence>
<dbReference type="Gene3D" id="1.10.10.10">
    <property type="entry name" value="Winged helix-like DNA-binding domain superfamily/Winged helix DNA-binding domain"/>
    <property type="match status" value="1"/>
</dbReference>
<evidence type="ECO:0000313" key="7">
    <source>
        <dbReference type="Proteomes" id="UP000371041"/>
    </source>
</evidence>
<proteinExistence type="predicted"/>
<dbReference type="PANTHER" id="PTHR34580">
    <property type="match status" value="1"/>
</dbReference>
<evidence type="ECO:0000259" key="4">
    <source>
        <dbReference type="Pfam" id="PF08279"/>
    </source>
</evidence>
<dbReference type="EMBL" id="CP045929">
    <property type="protein sequence ID" value="QGK70728.1"/>
    <property type="molecule type" value="Genomic_DNA"/>
</dbReference>
<dbReference type="InterPro" id="IPR036390">
    <property type="entry name" value="WH_DNA-bd_sf"/>
</dbReference>
<dbReference type="PANTHER" id="PTHR34580:SF3">
    <property type="entry name" value="PROTEIN PAFB"/>
    <property type="match status" value="1"/>
</dbReference>
<keyword evidence="2" id="KW-0238">DNA-binding</keyword>
<dbReference type="PROSITE" id="PS52050">
    <property type="entry name" value="WYL"/>
    <property type="match status" value="1"/>
</dbReference>
<dbReference type="Pfam" id="PF13280">
    <property type="entry name" value="WYL"/>
    <property type="match status" value="1"/>
</dbReference>
<keyword evidence="1" id="KW-0805">Transcription regulation</keyword>
<dbReference type="InterPro" id="IPR051534">
    <property type="entry name" value="CBASS_pafABC_assoc_protein"/>
</dbReference>
<dbReference type="GO" id="GO:0003700">
    <property type="term" value="F:DNA-binding transcription factor activity"/>
    <property type="evidence" value="ECO:0007669"/>
    <property type="project" value="InterPro"/>
</dbReference>
<dbReference type="InterPro" id="IPR026881">
    <property type="entry name" value="WYL_dom"/>
</dbReference>
<dbReference type="InterPro" id="IPR013196">
    <property type="entry name" value="HTH_11"/>
</dbReference>
<dbReference type="KEGG" id="sace:GIY23_15475"/>
<evidence type="ECO:0000259" key="5">
    <source>
        <dbReference type="Pfam" id="PF13280"/>
    </source>
</evidence>
<dbReference type="InterPro" id="IPR036388">
    <property type="entry name" value="WH-like_DNA-bd_sf"/>
</dbReference>
<dbReference type="AlphaFoldDB" id="A0A5Q3Q846"/>